<proteinExistence type="predicted"/>
<evidence type="ECO:0000256" key="3">
    <source>
        <dbReference type="ARBA" id="ARBA00022692"/>
    </source>
</evidence>
<dbReference type="EMBL" id="CP000859">
    <property type="protein sequence ID" value="ABW67873.1"/>
    <property type="molecule type" value="Genomic_DNA"/>
</dbReference>
<dbReference type="GO" id="GO:0005886">
    <property type="term" value="C:plasma membrane"/>
    <property type="evidence" value="ECO:0007669"/>
    <property type="project" value="UniProtKB-SubCell"/>
</dbReference>
<evidence type="ECO:0000256" key="4">
    <source>
        <dbReference type="ARBA" id="ARBA00022989"/>
    </source>
</evidence>
<reference evidence="7 8" key="1">
    <citation type="submission" date="2007-10" db="EMBL/GenBank/DDBJ databases">
        <title>Complete sequence of Desulfococcus oleovorans Hxd3.</title>
        <authorList>
            <consortium name="US DOE Joint Genome Institute"/>
            <person name="Copeland A."/>
            <person name="Lucas S."/>
            <person name="Lapidus A."/>
            <person name="Barry K."/>
            <person name="Glavina del Rio T."/>
            <person name="Dalin E."/>
            <person name="Tice H."/>
            <person name="Pitluck S."/>
            <person name="Kiss H."/>
            <person name="Brettin T."/>
            <person name="Bruce D."/>
            <person name="Detter J.C."/>
            <person name="Han C."/>
            <person name="Schmutz J."/>
            <person name="Larimer F."/>
            <person name="Land M."/>
            <person name="Hauser L."/>
            <person name="Kyrpides N."/>
            <person name="Kim E."/>
            <person name="Wawrik B."/>
            <person name="Richardson P."/>
        </authorList>
    </citation>
    <scope>NUCLEOTIDE SEQUENCE [LARGE SCALE GENOMIC DNA]</scope>
    <source>
        <strain evidence="8">DSM 6200 / JCM 39069 / Hxd3</strain>
    </source>
</reference>
<keyword evidence="4 6" id="KW-1133">Transmembrane helix</keyword>
<dbReference type="PANTHER" id="PTHR30294:SF29">
    <property type="entry name" value="MULTIDRUG ABC TRANSPORTER PERMEASE YBHS-RELATED"/>
    <property type="match status" value="1"/>
</dbReference>
<dbReference type="PANTHER" id="PTHR30294">
    <property type="entry name" value="MEMBRANE COMPONENT OF ABC TRANSPORTER YHHJ-RELATED"/>
    <property type="match status" value="1"/>
</dbReference>
<protein>
    <submittedName>
        <fullName evidence="7">ABC-2 type transporter</fullName>
    </submittedName>
</protein>
<dbReference type="Proteomes" id="UP000008561">
    <property type="component" value="Chromosome"/>
</dbReference>
<evidence type="ECO:0000256" key="6">
    <source>
        <dbReference type="SAM" id="Phobius"/>
    </source>
</evidence>
<feature type="transmembrane region" description="Helical" evidence="6">
    <location>
        <begin position="159"/>
        <end position="182"/>
    </location>
</feature>
<feature type="transmembrane region" description="Helical" evidence="6">
    <location>
        <begin position="12"/>
        <end position="37"/>
    </location>
</feature>
<keyword evidence="5 6" id="KW-0472">Membrane</keyword>
<dbReference type="AlphaFoldDB" id="A8ZTU0"/>
<feature type="transmembrane region" description="Helical" evidence="6">
    <location>
        <begin position="93"/>
        <end position="117"/>
    </location>
</feature>
<keyword evidence="3 6" id="KW-0812">Transmembrane</keyword>
<dbReference type="RefSeq" id="WP_012175485.1">
    <property type="nucleotide sequence ID" value="NC_009943.1"/>
</dbReference>
<accession>A8ZTU0</accession>
<dbReference type="eggNOG" id="COG1277">
    <property type="taxonomic scope" value="Bacteria"/>
</dbReference>
<evidence type="ECO:0000313" key="7">
    <source>
        <dbReference type="EMBL" id="ABW67873.1"/>
    </source>
</evidence>
<feature type="transmembrane region" description="Helical" evidence="6">
    <location>
        <begin position="49"/>
        <end position="72"/>
    </location>
</feature>
<keyword evidence="8" id="KW-1185">Reference proteome</keyword>
<dbReference type="OrthoDB" id="9794512at2"/>
<feature type="transmembrane region" description="Helical" evidence="6">
    <location>
        <begin position="129"/>
        <end position="152"/>
    </location>
</feature>
<dbReference type="STRING" id="96561.Dole_2069"/>
<sequence length="234" mass="25156">MAEVWHIFRREFKAYFVSPVAYIVITVFLLVTGWFFFSPFFLQGQATLRAFFGMLPYVLSFVVPAVTMKLFAEELHSGSYELLMTLPVNLGQVLAAKLAAASAFVAIMLAPTVMYAVSVSLVGDLDWGAAAGGYIGALLLGAAYAAVGLFASALTKSQIVAFIIAAAVCFVLTLLDAMLFFLPDSVMGVAGYLSAGAHFDNIAKGVVDSRDILYFLSVAFVSLYGAYLVLCEKQ</sequence>
<keyword evidence="2" id="KW-1003">Cell membrane</keyword>
<evidence type="ECO:0000313" key="8">
    <source>
        <dbReference type="Proteomes" id="UP000008561"/>
    </source>
</evidence>
<evidence type="ECO:0000256" key="5">
    <source>
        <dbReference type="ARBA" id="ARBA00023136"/>
    </source>
</evidence>
<gene>
    <name evidence="7" type="ordered locus">Dole_2069</name>
</gene>
<feature type="transmembrane region" description="Helical" evidence="6">
    <location>
        <begin position="212"/>
        <end position="230"/>
    </location>
</feature>
<evidence type="ECO:0000256" key="2">
    <source>
        <dbReference type="ARBA" id="ARBA00022475"/>
    </source>
</evidence>
<evidence type="ECO:0000256" key="1">
    <source>
        <dbReference type="ARBA" id="ARBA00004651"/>
    </source>
</evidence>
<dbReference type="Pfam" id="PF12679">
    <property type="entry name" value="ABC2_membrane_2"/>
    <property type="match status" value="1"/>
</dbReference>
<name>A8ZTU0_DESOH</name>
<comment type="subcellular location">
    <subcellularLocation>
        <location evidence="1">Cell membrane</location>
        <topology evidence="1">Multi-pass membrane protein</topology>
    </subcellularLocation>
</comment>
<dbReference type="InterPro" id="IPR051449">
    <property type="entry name" value="ABC-2_transporter_component"/>
</dbReference>
<dbReference type="GO" id="GO:0140359">
    <property type="term" value="F:ABC-type transporter activity"/>
    <property type="evidence" value="ECO:0007669"/>
    <property type="project" value="InterPro"/>
</dbReference>
<organism evidence="7 8">
    <name type="scientific">Desulfosudis oleivorans (strain DSM 6200 / JCM 39069 / Hxd3)</name>
    <name type="common">Desulfococcus oleovorans</name>
    <dbReference type="NCBI Taxonomy" id="96561"/>
    <lineage>
        <taxon>Bacteria</taxon>
        <taxon>Pseudomonadati</taxon>
        <taxon>Thermodesulfobacteriota</taxon>
        <taxon>Desulfobacteria</taxon>
        <taxon>Desulfobacterales</taxon>
        <taxon>Desulfosudaceae</taxon>
        <taxon>Desulfosudis</taxon>
    </lineage>
</organism>
<dbReference type="HOGENOM" id="CLU_081003_0_1_7"/>
<dbReference type="KEGG" id="dol:Dole_2069"/>